<sequence>MQRINHPVVFFLLGLLVCLVPFAAAFPWTTDNQFSTQRQHASEHQSHKSHSPYPKLTWLRDTAIQKLFGVPKETQIGNKKPASRPINTQLPATLLAKYGGDVVLRFNLSSAAEETALAKAADTLFLDVWEFTNNWADIHLREDDVPSLLGLLPKSLQTAYSNLMPDLAKTIYQSYPSLPPSEPQPIRKDGFTPHLRNTEGADNMFFEDYQPFSVLVPWMRLMASMFTTHVRMINIGTSYEGRDIPALRVGVSPSLQETKDPRKTIIISGGSHAREWISVSTVTYIAWSLITSYGKSPGITKLLQEFDFVFIPTINPDGYVYTWETDRLWRKNRQQTNLRFCRGLDLDRSFGFEWDGTTFQSNPCSESYPGDEPFQAVESHRFAEWAKNETTNNGVKFVGFLDMHSYSQQVLYPYSYSCSADPPSLENLEELGMGIAKAIRISSGEQYSVASACEGAVSSKLKGAGDISRMETGGGSAIDWFYHEMGVRYSYQIKLRDTGSYGFLLPKDNIIPTGEEAFNAVKYFGDFMLGNKGIETTLFPESYQEMDDVQVKIVDQLVEGEDDVEGYNWELRRRKR</sequence>
<proteinExistence type="inferred from homology"/>
<evidence type="ECO:0000313" key="16">
    <source>
        <dbReference type="Proteomes" id="UP001595075"/>
    </source>
</evidence>
<evidence type="ECO:0000256" key="1">
    <source>
        <dbReference type="ARBA" id="ARBA00001947"/>
    </source>
</evidence>
<evidence type="ECO:0000256" key="8">
    <source>
        <dbReference type="ARBA" id="ARBA00023157"/>
    </source>
</evidence>
<evidence type="ECO:0000256" key="4">
    <source>
        <dbReference type="ARBA" id="ARBA00022525"/>
    </source>
</evidence>
<dbReference type="InterPro" id="IPR000834">
    <property type="entry name" value="Peptidase_M14"/>
</dbReference>
<dbReference type="PANTHER" id="PTHR11705">
    <property type="entry name" value="PROTEASE FAMILY M14 CARBOXYPEPTIDASE A,B"/>
    <property type="match status" value="1"/>
</dbReference>
<dbReference type="Gene3D" id="3.40.630.10">
    <property type="entry name" value="Zn peptidases"/>
    <property type="match status" value="1"/>
</dbReference>
<dbReference type="Proteomes" id="UP001595075">
    <property type="component" value="Unassembled WGS sequence"/>
</dbReference>
<feature type="chain" id="PRO_5047444245" description="Inactive metallocarboxypeptidase ECM14" evidence="13">
    <location>
        <begin position="26"/>
        <end position="576"/>
    </location>
</feature>
<comment type="function">
    <text evidence="9">Inactive carboxypeptidase that may play a role in cell wall organization and biogenesis.</text>
</comment>
<evidence type="ECO:0000256" key="2">
    <source>
        <dbReference type="ARBA" id="ARBA00004613"/>
    </source>
</evidence>
<dbReference type="PROSITE" id="PS52035">
    <property type="entry name" value="PEPTIDASE_M14"/>
    <property type="match status" value="1"/>
</dbReference>
<protein>
    <recommendedName>
        <fullName evidence="10">Inactive metallocarboxypeptidase ECM14</fullName>
    </recommendedName>
    <alternativeName>
        <fullName evidence="11">Inactive metallocarboxypeptidase ecm14</fullName>
    </alternativeName>
</protein>
<comment type="cofactor">
    <cofactor evidence="1">
        <name>Zn(2+)</name>
        <dbReference type="ChEBI" id="CHEBI:29105"/>
    </cofactor>
</comment>
<evidence type="ECO:0000256" key="10">
    <source>
        <dbReference type="ARBA" id="ARBA00026187"/>
    </source>
</evidence>
<evidence type="ECO:0000259" key="14">
    <source>
        <dbReference type="PROSITE" id="PS52035"/>
    </source>
</evidence>
<dbReference type="InterPro" id="IPR057246">
    <property type="entry name" value="CARBOXYPEPT_ZN_1"/>
</dbReference>
<keyword evidence="16" id="KW-1185">Reference proteome</keyword>
<keyword evidence="7" id="KW-0862">Zinc</keyword>
<evidence type="ECO:0000313" key="15">
    <source>
        <dbReference type="EMBL" id="KAL2074001.1"/>
    </source>
</evidence>
<evidence type="ECO:0000256" key="11">
    <source>
        <dbReference type="ARBA" id="ARBA00026213"/>
    </source>
</evidence>
<comment type="caution">
    <text evidence="15">The sequence shown here is derived from an EMBL/GenBank/DDBJ whole genome shotgun (WGS) entry which is preliminary data.</text>
</comment>
<dbReference type="CDD" id="cd03860">
    <property type="entry name" value="M14_CP_A-B_like"/>
    <property type="match status" value="1"/>
</dbReference>
<evidence type="ECO:0000256" key="12">
    <source>
        <dbReference type="PROSITE-ProRule" id="PRU01379"/>
    </source>
</evidence>
<keyword evidence="5" id="KW-0479">Metal-binding</keyword>
<keyword evidence="6 13" id="KW-0732">Signal</keyword>
<feature type="signal peptide" evidence="13">
    <location>
        <begin position="1"/>
        <end position="25"/>
    </location>
</feature>
<comment type="subcellular location">
    <subcellularLocation>
        <location evidence="2">Secreted</location>
    </subcellularLocation>
</comment>
<evidence type="ECO:0000256" key="7">
    <source>
        <dbReference type="ARBA" id="ARBA00022833"/>
    </source>
</evidence>
<dbReference type="PROSITE" id="PS00132">
    <property type="entry name" value="CARBOXYPEPT_ZN_1"/>
    <property type="match status" value="1"/>
</dbReference>
<dbReference type="PANTHER" id="PTHR11705:SF147">
    <property type="entry name" value="INACTIVE METALLOCARBOXYPEPTIDASE ECM14"/>
    <property type="match status" value="1"/>
</dbReference>
<feature type="domain" description="Peptidase M14" evidence="14">
    <location>
        <begin position="208"/>
        <end position="528"/>
    </location>
</feature>
<dbReference type="SUPFAM" id="SSF53187">
    <property type="entry name" value="Zn-dependent exopeptidases"/>
    <property type="match status" value="1"/>
</dbReference>
<dbReference type="EMBL" id="JAZHXI010000002">
    <property type="protein sequence ID" value="KAL2074001.1"/>
    <property type="molecule type" value="Genomic_DNA"/>
</dbReference>
<dbReference type="SMART" id="SM00631">
    <property type="entry name" value="Zn_pept"/>
    <property type="match status" value="1"/>
</dbReference>
<keyword evidence="4" id="KW-0964">Secreted</keyword>
<dbReference type="PRINTS" id="PR00765">
    <property type="entry name" value="CRBOXYPTASEA"/>
</dbReference>
<dbReference type="Pfam" id="PF00246">
    <property type="entry name" value="Peptidase_M14"/>
    <property type="match status" value="1"/>
</dbReference>
<reference evidence="15 16" key="1">
    <citation type="journal article" date="2024" name="Commun. Biol.">
        <title>Comparative genomic analysis of thermophilic fungi reveals convergent evolutionary adaptations and gene losses.</title>
        <authorList>
            <person name="Steindorff A.S."/>
            <person name="Aguilar-Pontes M.V."/>
            <person name="Robinson A.J."/>
            <person name="Andreopoulos B."/>
            <person name="LaButti K."/>
            <person name="Kuo A."/>
            <person name="Mondo S."/>
            <person name="Riley R."/>
            <person name="Otillar R."/>
            <person name="Haridas S."/>
            <person name="Lipzen A."/>
            <person name="Grimwood J."/>
            <person name="Schmutz J."/>
            <person name="Clum A."/>
            <person name="Reid I.D."/>
            <person name="Moisan M.C."/>
            <person name="Butler G."/>
            <person name="Nguyen T.T.M."/>
            <person name="Dewar K."/>
            <person name="Conant G."/>
            <person name="Drula E."/>
            <person name="Henrissat B."/>
            <person name="Hansel C."/>
            <person name="Singer S."/>
            <person name="Hutchinson M.I."/>
            <person name="de Vries R.P."/>
            <person name="Natvig D.O."/>
            <person name="Powell A.J."/>
            <person name="Tsang A."/>
            <person name="Grigoriev I.V."/>
        </authorList>
    </citation>
    <scope>NUCLEOTIDE SEQUENCE [LARGE SCALE GENOMIC DNA]</scope>
    <source>
        <strain evidence="15 16">CBS 494.80</strain>
    </source>
</reference>
<gene>
    <name evidence="15" type="ORF">VTL71DRAFT_7779</name>
</gene>
<evidence type="ECO:0000256" key="3">
    <source>
        <dbReference type="ARBA" id="ARBA00005988"/>
    </source>
</evidence>
<comment type="caution">
    <text evidence="12">Lacks conserved residue(s) required for the propagation of feature annotation.</text>
</comment>
<evidence type="ECO:0000256" key="6">
    <source>
        <dbReference type="ARBA" id="ARBA00022729"/>
    </source>
</evidence>
<accession>A0ABR4CX18</accession>
<keyword evidence="8" id="KW-1015">Disulfide bond</keyword>
<name>A0ABR4CX18_9HELO</name>
<evidence type="ECO:0000256" key="5">
    <source>
        <dbReference type="ARBA" id="ARBA00022723"/>
    </source>
</evidence>
<evidence type="ECO:0000256" key="9">
    <source>
        <dbReference type="ARBA" id="ARBA00025210"/>
    </source>
</evidence>
<evidence type="ECO:0000256" key="13">
    <source>
        <dbReference type="SAM" id="SignalP"/>
    </source>
</evidence>
<comment type="similarity">
    <text evidence="3 12">Belongs to the peptidase M14 family.</text>
</comment>
<organism evidence="15 16">
    <name type="scientific">Oculimacula yallundae</name>
    <dbReference type="NCBI Taxonomy" id="86028"/>
    <lineage>
        <taxon>Eukaryota</taxon>
        <taxon>Fungi</taxon>
        <taxon>Dikarya</taxon>
        <taxon>Ascomycota</taxon>
        <taxon>Pezizomycotina</taxon>
        <taxon>Leotiomycetes</taxon>
        <taxon>Helotiales</taxon>
        <taxon>Ploettnerulaceae</taxon>
        <taxon>Oculimacula</taxon>
    </lineage>
</organism>